<gene>
    <name evidence="1" type="ORF">SFRICE_009480</name>
</gene>
<name>A0A2H1VNN4_SPOFR</name>
<evidence type="ECO:0000313" key="1">
    <source>
        <dbReference type="EMBL" id="SOQ42441.1"/>
    </source>
</evidence>
<reference evidence="1" key="1">
    <citation type="submission" date="2016-07" db="EMBL/GenBank/DDBJ databases">
        <authorList>
            <person name="Bretaudeau A."/>
        </authorList>
    </citation>
    <scope>NUCLEOTIDE SEQUENCE</scope>
    <source>
        <strain evidence="1">Rice</strain>
        <tissue evidence="1">Whole body</tissue>
    </source>
</reference>
<accession>A0A2H1VNN4</accession>
<dbReference type="AlphaFoldDB" id="A0A2H1VNN4"/>
<organism evidence="1">
    <name type="scientific">Spodoptera frugiperda</name>
    <name type="common">Fall armyworm</name>
    <dbReference type="NCBI Taxonomy" id="7108"/>
    <lineage>
        <taxon>Eukaryota</taxon>
        <taxon>Metazoa</taxon>
        <taxon>Ecdysozoa</taxon>
        <taxon>Arthropoda</taxon>
        <taxon>Hexapoda</taxon>
        <taxon>Insecta</taxon>
        <taxon>Pterygota</taxon>
        <taxon>Neoptera</taxon>
        <taxon>Endopterygota</taxon>
        <taxon>Lepidoptera</taxon>
        <taxon>Glossata</taxon>
        <taxon>Ditrysia</taxon>
        <taxon>Noctuoidea</taxon>
        <taxon>Noctuidae</taxon>
        <taxon>Amphipyrinae</taxon>
        <taxon>Spodoptera</taxon>
    </lineage>
</organism>
<proteinExistence type="predicted"/>
<sequence>MSVNPLLNYELRPKFNTSESTVRRDCVANILLERVPCCTWEEFLRMKEELEEIITGSLVEWWQVRLPGKGSRIRFPVVTPSLQLCSVFGNRLNPYYMGLMTQTGVSGCRWRLVVLRGGLKGRPLFTSGRISADDDDDLI</sequence>
<dbReference type="EMBL" id="ODYU01003537">
    <property type="protein sequence ID" value="SOQ42441.1"/>
    <property type="molecule type" value="Genomic_DNA"/>
</dbReference>
<protein>
    <submittedName>
        <fullName evidence="1">SFRICE_009480</fullName>
    </submittedName>
</protein>